<dbReference type="VEuPathDB" id="PiroplasmaDB:BEWA_022930"/>
<keyword evidence="3" id="KW-1185">Reference proteome</keyword>
<dbReference type="Proteomes" id="UP000031512">
    <property type="component" value="Chromosome 1"/>
</dbReference>
<dbReference type="EMBL" id="CP001669">
    <property type="protein sequence ID" value="AFZ79445.1"/>
    <property type="molecule type" value="Genomic_DNA"/>
</dbReference>
<feature type="compositionally biased region" description="Polar residues" evidence="1">
    <location>
        <begin position="295"/>
        <end position="304"/>
    </location>
</feature>
<evidence type="ECO:0000256" key="1">
    <source>
        <dbReference type="SAM" id="MobiDB-lite"/>
    </source>
</evidence>
<evidence type="ECO:0000313" key="2">
    <source>
        <dbReference type="EMBL" id="AFZ79445.1"/>
    </source>
</evidence>
<organism evidence="2 3">
    <name type="scientific">Theileria equi strain WA</name>
    <dbReference type="NCBI Taxonomy" id="1537102"/>
    <lineage>
        <taxon>Eukaryota</taxon>
        <taxon>Sar</taxon>
        <taxon>Alveolata</taxon>
        <taxon>Apicomplexa</taxon>
        <taxon>Aconoidasida</taxon>
        <taxon>Piroplasmida</taxon>
        <taxon>Theileriidae</taxon>
        <taxon>Theileria</taxon>
    </lineage>
</organism>
<proteinExistence type="predicted"/>
<gene>
    <name evidence="2" type="ORF">BEWA_022930</name>
</gene>
<name>L0AV82_THEEQ</name>
<feature type="region of interest" description="Disordered" evidence="1">
    <location>
        <begin position="243"/>
        <end position="266"/>
    </location>
</feature>
<dbReference type="KEGG" id="beq:BEWA_022930"/>
<protein>
    <submittedName>
        <fullName evidence="2">Uncharacterized protein</fullName>
    </submittedName>
</protein>
<sequence>MFNVEKRRMENVYSVSSSVKRARDSVDIEDETPTTSTSLDSLHAKFARNGESPKESRTEDTWEFSTNGSPLDKASEMPVKPPFKEVGNTAINSGIGNNADVSTPSLPLSIDTHALPGFSTKFPSGESQKLLDKTTPLVKDHSPSYIFPTSYNTPDYTSNDALNDTLEDFVNDEDVPAFERQRQAIDSSIAATEGTLGRNTQKISSKLTEKGYRDSLMEAYRNISREVSRDPLYPPLSILSKRRGRLEMPSKNSHRGIPSSAQEQPLDYASRDANSLRQYTPYPERPSMEHEEASAPTTRQNGSRINVNMNEISMESTSRSSVFRIPVTIQDEMSEAQAEFTDEVADANADKGTGTDADIDNVQEKEVRPTGGCGHDCLSLPMEDNMIEITSIYDLILDMRFCSLQLPIPNDFTGSREFILETNESSSITNYDICYDEDLGSNFVMAEPFRFFCKVHITFDKDGEYWCCCYYDASGNYVQKRFNTADIDFNTAQMLANRCRDAAEKTFHSIWILKHKSLLERPIPDGLAESFVHTVNSINECVNNEDCIVCCADKIQRILQDR</sequence>
<dbReference type="RefSeq" id="XP_004829111.1">
    <property type="nucleotide sequence ID" value="XM_004829054.1"/>
</dbReference>
<dbReference type="OrthoDB" id="361909at2759"/>
<dbReference type="eggNOG" id="ENOG502TN4W">
    <property type="taxonomic scope" value="Eukaryota"/>
</dbReference>
<evidence type="ECO:0000313" key="3">
    <source>
        <dbReference type="Proteomes" id="UP000031512"/>
    </source>
</evidence>
<feature type="region of interest" description="Disordered" evidence="1">
    <location>
        <begin position="1"/>
        <end position="85"/>
    </location>
</feature>
<feature type="compositionally biased region" description="Basic and acidic residues" evidence="1">
    <location>
        <begin position="1"/>
        <end position="10"/>
    </location>
</feature>
<feature type="region of interest" description="Disordered" evidence="1">
    <location>
        <begin position="278"/>
        <end position="304"/>
    </location>
</feature>
<dbReference type="AlphaFoldDB" id="L0AV82"/>
<accession>L0AV82</accession>
<reference evidence="2 3" key="1">
    <citation type="journal article" date="2012" name="BMC Genomics">
        <title>Comparative genomic analysis and phylogenetic position of Theileria equi.</title>
        <authorList>
            <person name="Kappmeyer L.S."/>
            <person name="Thiagarajan M."/>
            <person name="Herndon D.R."/>
            <person name="Ramsay J.D."/>
            <person name="Caler E."/>
            <person name="Djikeng A."/>
            <person name="Gillespie J.J."/>
            <person name="Lau A.O."/>
            <person name="Roalson E.H."/>
            <person name="Silva J.C."/>
            <person name="Silva M.G."/>
            <person name="Suarez C.E."/>
            <person name="Ueti M.W."/>
            <person name="Nene V.M."/>
            <person name="Mealey R.H."/>
            <person name="Knowles D.P."/>
            <person name="Brayton K.A."/>
        </authorList>
    </citation>
    <scope>NUCLEOTIDE SEQUENCE [LARGE SCALE GENOMIC DNA]</scope>
    <source>
        <strain evidence="2 3">WA</strain>
    </source>
</reference>
<feature type="compositionally biased region" description="Basic and acidic residues" evidence="1">
    <location>
        <begin position="51"/>
        <end position="60"/>
    </location>
</feature>
<dbReference type="GeneID" id="15806795"/>